<dbReference type="PROSITE" id="PS51272">
    <property type="entry name" value="SLH"/>
    <property type="match status" value="1"/>
</dbReference>
<feature type="domain" description="SLH" evidence="2">
    <location>
        <begin position="26"/>
        <end position="89"/>
    </location>
</feature>
<dbReference type="InterPro" id="IPR001119">
    <property type="entry name" value="SLH_dom"/>
</dbReference>
<sequence length="378" mass="42854">MMKRLFFTIILFSLLFGQFSSVSAESAAGFKDVNATDWYYSSIQKLLGMGLVNGFSDGTFKPSKEISRAEFLKLISSLLQLPIDEVQPGQKWYTPYLNAVVNAGVHRISDFNGNWDQPITRQEMARIAVRAVDESLRAASAKTSDTQLMYEATKRGIISGLAGGELGLKEKSTRAQATVIMDRILTVLNGGKLNVDKRAASYAEVAYRGTNIETMWGGKMNALPLTHNLSYTVKGTFEQILIIDLSDANSPYRDWVPGLLKVDRKSWKEDYLVAFKVVMENTKIIPKTRVSFKTMVGSPYLMDAIIYPAELKSPINQINFLQMDKMNKVTTWYLATISKEDMKIYQRDNDRFWYLDWNSQMDHIMFAPDGRIFGENKK</sequence>
<dbReference type="InterPro" id="IPR051465">
    <property type="entry name" value="Cell_Envelope_Struct_Comp"/>
</dbReference>
<dbReference type="PANTHER" id="PTHR43308">
    <property type="entry name" value="OUTER MEMBRANE PROTEIN ALPHA-RELATED"/>
    <property type="match status" value="1"/>
</dbReference>
<reference evidence="3 4" key="1">
    <citation type="journal article" date="2015" name="J. Biotechnol.">
        <title>Complete genome sequence of Paenibacillus beijingensis 7188(T) (=DSM 24997(T)), a novel rhizobacterium from jujube garden soil.</title>
        <authorList>
            <person name="Kwak Y."/>
            <person name="Shin J.H."/>
        </authorList>
    </citation>
    <scope>NUCLEOTIDE SEQUENCE [LARGE SCALE GENOMIC DNA]</scope>
    <source>
        <strain evidence="3 4">DSM 24997</strain>
    </source>
</reference>
<name>A0A0D5NE63_9BACL</name>
<dbReference type="PANTHER" id="PTHR43308:SF5">
    <property type="entry name" value="S-LAYER PROTEIN _ PEPTIDOGLYCAN ENDO-BETA-N-ACETYLGLUCOSAMINIDASE"/>
    <property type="match status" value="1"/>
</dbReference>
<dbReference type="OrthoDB" id="5845122at2"/>
<dbReference type="HOGENOM" id="CLU_731240_0_0_9"/>
<evidence type="ECO:0000259" key="2">
    <source>
        <dbReference type="PROSITE" id="PS51272"/>
    </source>
</evidence>
<evidence type="ECO:0000313" key="4">
    <source>
        <dbReference type="Proteomes" id="UP000032633"/>
    </source>
</evidence>
<dbReference type="KEGG" id="pbj:VN24_02190"/>
<organism evidence="3 4">
    <name type="scientific">Paenibacillus beijingensis</name>
    <dbReference type="NCBI Taxonomy" id="1126833"/>
    <lineage>
        <taxon>Bacteria</taxon>
        <taxon>Bacillati</taxon>
        <taxon>Bacillota</taxon>
        <taxon>Bacilli</taxon>
        <taxon>Bacillales</taxon>
        <taxon>Paenibacillaceae</taxon>
        <taxon>Paenibacillus</taxon>
    </lineage>
</organism>
<dbReference type="PATRIC" id="fig|1126833.4.peg.478"/>
<dbReference type="EMBL" id="CP011058">
    <property type="protein sequence ID" value="AJY73654.1"/>
    <property type="molecule type" value="Genomic_DNA"/>
</dbReference>
<feature type="signal peptide" evidence="1">
    <location>
        <begin position="1"/>
        <end position="24"/>
    </location>
</feature>
<evidence type="ECO:0000256" key="1">
    <source>
        <dbReference type="SAM" id="SignalP"/>
    </source>
</evidence>
<keyword evidence="1" id="KW-0732">Signal</keyword>
<dbReference type="STRING" id="1126833.VN24_02190"/>
<dbReference type="RefSeq" id="WP_045669089.1">
    <property type="nucleotide sequence ID" value="NZ_CP011058.1"/>
</dbReference>
<protein>
    <recommendedName>
        <fullName evidence="2">SLH domain-containing protein</fullName>
    </recommendedName>
</protein>
<proteinExistence type="predicted"/>
<accession>A0A0D5NE63</accession>
<evidence type="ECO:0000313" key="3">
    <source>
        <dbReference type="EMBL" id="AJY73654.1"/>
    </source>
</evidence>
<reference evidence="4" key="2">
    <citation type="submission" date="2015-03" db="EMBL/GenBank/DDBJ databases">
        <title>Genome sequence of Paenibacillus beijingensis strain DSM 24997T.</title>
        <authorList>
            <person name="Kwak Y."/>
            <person name="Shin J.-H."/>
        </authorList>
    </citation>
    <scope>NUCLEOTIDE SEQUENCE [LARGE SCALE GENOMIC DNA]</scope>
    <source>
        <strain evidence="4">DSM 24997</strain>
    </source>
</reference>
<dbReference type="Proteomes" id="UP000032633">
    <property type="component" value="Chromosome"/>
</dbReference>
<keyword evidence="4" id="KW-1185">Reference proteome</keyword>
<dbReference type="AlphaFoldDB" id="A0A0D5NE63"/>
<feature type="chain" id="PRO_5002296182" description="SLH domain-containing protein" evidence="1">
    <location>
        <begin position="25"/>
        <end position="378"/>
    </location>
</feature>
<dbReference type="Pfam" id="PF00395">
    <property type="entry name" value="SLH"/>
    <property type="match status" value="1"/>
</dbReference>
<gene>
    <name evidence="3" type="ORF">VN24_02190</name>
</gene>